<name>A0AAV4C7Q1_9GAST</name>
<accession>A0AAV4C7Q1</accession>
<dbReference type="Proteomes" id="UP000735302">
    <property type="component" value="Unassembled WGS sequence"/>
</dbReference>
<sequence>MDLFGCGIILNICNDFPFPKDKDKGYSKDAMKQVLQFQLTDRYEKAPETLAIVNAKFQALEVLDLLLTYQRNSRLQSFIGKFKIAEQSVTVKKQQNVLSPLMYDTFNPHDQTKKSFRKQRQVNKEMRDMFNSSAIFDIESITKVLIVRLIILFSYKF</sequence>
<reference evidence="1 2" key="1">
    <citation type="journal article" date="2021" name="Elife">
        <title>Chloroplast acquisition without the gene transfer in kleptoplastic sea slugs, Plakobranchus ocellatus.</title>
        <authorList>
            <person name="Maeda T."/>
            <person name="Takahashi S."/>
            <person name="Yoshida T."/>
            <person name="Shimamura S."/>
            <person name="Takaki Y."/>
            <person name="Nagai Y."/>
            <person name="Toyoda A."/>
            <person name="Suzuki Y."/>
            <person name="Arimoto A."/>
            <person name="Ishii H."/>
            <person name="Satoh N."/>
            <person name="Nishiyama T."/>
            <person name="Hasebe M."/>
            <person name="Maruyama T."/>
            <person name="Minagawa J."/>
            <person name="Obokata J."/>
            <person name="Shigenobu S."/>
        </authorList>
    </citation>
    <scope>NUCLEOTIDE SEQUENCE [LARGE SCALE GENOMIC DNA]</scope>
</reference>
<organism evidence="1 2">
    <name type="scientific">Plakobranchus ocellatus</name>
    <dbReference type="NCBI Taxonomy" id="259542"/>
    <lineage>
        <taxon>Eukaryota</taxon>
        <taxon>Metazoa</taxon>
        <taxon>Spiralia</taxon>
        <taxon>Lophotrochozoa</taxon>
        <taxon>Mollusca</taxon>
        <taxon>Gastropoda</taxon>
        <taxon>Heterobranchia</taxon>
        <taxon>Euthyneura</taxon>
        <taxon>Panpulmonata</taxon>
        <taxon>Sacoglossa</taxon>
        <taxon>Placobranchoidea</taxon>
        <taxon>Plakobranchidae</taxon>
        <taxon>Plakobranchus</taxon>
    </lineage>
</organism>
<dbReference type="AlphaFoldDB" id="A0AAV4C7Q1"/>
<evidence type="ECO:0000313" key="1">
    <source>
        <dbReference type="EMBL" id="GFO27028.1"/>
    </source>
</evidence>
<evidence type="ECO:0000313" key="2">
    <source>
        <dbReference type="Proteomes" id="UP000735302"/>
    </source>
</evidence>
<comment type="caution">
    <text evidence="1">The sequence shown here is derived from an EMBL/GenBank/DDBJ whole genome shotgun (WGS) entry which is preliminary data.</text>
</comment>
<protein>
    <submittedName>
        <fullName evidence="1">Inositol 1,4,5-trisphosphate receptor type 1</fullName>
    </submittedName>
</protein>
<dbReference type="EMBL" id="BLXT01005878">
    <property type="protein sequence ID" value="GFO27028.1"/>
    <property type="molecule type" value="Genomic_DNA"/>
</dbReference>
<keyword evidence="2" id="KW-1185">Reference proteome</keyword>
<proteinExistence type="predicted"/>
<gene>
    <name evidence="1" type="ORF">PoB_005353300</name>
</gene>
<keyword evidence="1" id="KW-0675">Receptor</keyword>